<organism evidence="2 3">
    <name type="scientific">Streptosporangium minutum</name>
    <dbReference type="NCBI Taxonomy" id="569862"/>
    <lineage>
        <taxon>Bacteria</taxon>
        <taxon>Bacillati</taxon>
        <taxon>Actinomycetota</taxon>
        <taxon>Actinomycetes</taxon>
        <taxon>Streptosporangiales</taxon>
        <taxon>Streptosporangiaceae</taxon>
        <taxon>Streptosporangium</taxon>
    </lineage>
</organism>
<dbReference type="SUPFAM" id="SSF52540">
    <property type="entry name" value="P-loop containing nucleoside triphosphate hydrolases"/>
    <property type="match status" value="1"/>
</dbReference>
<gene>
    <name evidence="2" type="ORF">CA984_17300</name>
</gene>
<dbReference type="AlphaFoldDB" id="A0A243RLU1"/>
<evidence type="ECO:0000313" key="3">
    <source>
        <dbReference type="Proteomes" id="UP000194761"/>
    </source>
</evidence>
<dbReference type="InterPro" id="IPR011990">
    <property type="entry name" value="TPR-like_helical_dom_sf"/>
</dbReference>
<dbReference type="PANTHER" id="PTHR11102:SF160">
    <property type="entry name" value="ERAD-ASSOCIATED E3 UBIQUITIN-PROTEIN LIGASE COMPONENT HRD3"/>
    <property type="match status" value="1"/>
</dbReference>
<evidence type="ECO:0000256" key="1">
    <source>
        <dbReference type="SAM" id="MobiDB-lite"/>
    </source>
</evidence>
<dbReference type="EMBL" id="NGFP01000071">
    <property type="protein sequence ID" value="OUC95861.1"/>
    <property type="molecule type" value="Genomic_DNA"/>
</dbReference>
<protein>
    <recommendedName>
        <fullName evidence="4">Tetratricopeptide repeat protein</fullName>
    </recommendedName>
</protein>
<dbReference type="Gene3D" id="3.40.50.300">
    <property type="entry name" value="P-loop containing nucleotide triphosphate hydrolases"/>
    <property type="match status" value="1"/>
</dbReference>
<dbReference type="SUPFAM" id="SSF81901">
    <property type="entry name" value="HCP-like"/>
    <property type="match status" value="1"/>
</dbReference>
<sequence>GLSGAAVLAGDLVVGVVVEETPKYGAGRLSVVAVRAFVFDTAFRALVEQVAGQPPMAEPAELAAVLAGPARVRPRSPAMLLRADAEAVGFYGREDELAALSAWAEAGDDRNGEVRVRLYTGPGGQGKTRLARAFARDLAGSWVIAALADRRDGGGQGERAAFARLASGTERLLVIVDYAETRAGQVLDLLRALAGRAAPTRVLLLARSAGDWWQALGDDLGELAHLADPCHVTALPVLDDSLTARRRAFTHAVTQLRAALQRLPGPGPLDPPAVQEPGRRHDRAGAHPGTGAGDGAPDLRAGRYRTALDMQMAALVAVLGGPAAGGAPEREILRHERRYWKSTAVRRAPNNRVDLHDDVLARAVTVAALCGASTRAEASRLLPAVPGIAAGDEDLHTRVAAWLHELYPAAGGAYWGSLHPDLLAEHLVAAVIREDPGFLAHVLAEPSDTQARQALRVLARAALHQPDVAAALTALIGGRPDLARHAVAVAPQSENPDPLLSALTEAVERMPCRTESLRPLWELAEAFPARSRLLADLRYRVYRAIVTVHWDTGTLHTAADHEAFAAAVANLARHMAALGRTHDALQGLRLAANYYESFAEQDPGLFLPTLTSVLAELAEQLAKVGERHNATVAIHRALDLGERLAAEEPGAHRLLLASTLSTFACMFPGSRTDEALAAMRRSVALYEQAAGEEDGTRPALAASLCNLVAICTAAGLTGEALTHARRAVDIYEPLAEADPDAHQAGLAGALRHLAVLLAHRGKPDQALDVAERMAPLWEELVAGSFARFGADFLQVTLLLGFLRLEAGRPVDAAAPLTAVIRLGHSGVIALEKDDTTTYQAYRLLRTAYRMAPEGVSAQWSRITGDPAPEWLREEDTDLAEEAGWYRRAAEAGDANAVRRLAELHDRRGETAEAARWYARAAEAGDTRAMNWLGSLLRRQNRLNEAEPWWRRAAEAGDVDAANNLLSLIKIKGEIGEDALRDPAPRVISWNL</sequence>
<dbReference type="SUPFAM" id="SSF48452">
    <property type="entry name" value="TPR-like"/>
    <property type="match status" value="2"/>
</dbReference>
<dbReference type="InterPro" id="IPR050767">
    <property type="entry name" value="Sel1_AlgK"/>
</dbReference>
<keyword evidence="3" id="KW-1185">Reference proteome</keyword>
<feature type="region of interest" description="Disordered" evidence="1">
    <location>
        <begin position="261"/>
        <end position="300"/>
    </location>
</feature>
<comment type="caution">
    <text evidence="2">The sequence shown here is derived from an EMBL/GenBank/DDBJ whole genome shotgun (WGS) entry which is preliminary data.</text>
</comment>
<name>A0A243RLU1_9ACTN</name>
<feature type="non-terminal residue" evidence="2">
    <location>
        <position position="1"/>
    </location>
</feature>
<dbReference type="InterPro" id="IPR027417">
    <property type="entry name" value="P-loop_NTPase"/>
</dbReference>
<dbReference type="Gene3D" id="1.25.40.10">
    <property type="entry name" value="Tetratricopeptide repeat domain"/>
    <property type="match status" value="3"/>
</dbReference>
<dbReference type="PANTHER" id="PTHR11102">
    <property type="entry name" value="SEL-1-LIKE PROTEIN"/>
    <property type="match status" value="1"/>
</dbReference>
<dbReference type="Proteomes" id="UP000194761">
    <property type="component" value="Unassembled WGS sequence"/>
</dbReference>
<accession>A0A243RLU1</accession>
<evidence type="ECO:0008006" key="4">
    <source>
        <dbReference type="Google" id="ProtNLM"/>
    </source>
</evidence>
<proteinExistence type="predicted"/>
<evidence type="ECO:0000313" key="2">
    <source>
        <dbReference type="EMBL" id="OUC95861.1"/>
    </source>
</evidence>
<reference evidence="2 3" key="1">
    <citation type="submission" date="2017-05" db="EMBL/GenBank/DDBJ databases">
        <title>Biotechnological potential of actinobacteria isolated from South African environments.</title>
        <authorList>
            <person name="Le Roes-Hill M."/>
            <person name="Prins A."/>
            <person name="Durrell K.A."/>
        </authorList>
    </citation>
    <scope>NUCLEOTIDE SEQUENCE [LARGE SCALE GENOMIC DNA]</scope>
    <source>
        <strain evidence="2">M26</strain>
    </source>
</reference>